<sequence length="410" mass="43364">MTSFLDLARQVESLAPPTPDVATLVARGERELHRRRVAAVVTAAAVVVVMIAGGVLVGGGDPDSRGPIEPTHRHDRTPAPTLPKVRQIAYADGLRGRSIHFGTHEVRTGIAFTQIDVTDDGFLFSTGDVHGQGNKSLWFSDGGSPVKLSDSDCGAAHGFANGVVTGTSGSRAVWLECPKGAPQSLVVFNTSSMREVVRQPLEPCEPQPGGCSLEALIGDDVYLVDAYTRHPDGPIRTRGLVLDLTTSSLTQVSTTDQRYAEATDTQAYIADVRSLARGLVVGESPQTGQPTDGIGLRFSVVGATARLVPDLGMPNGDEIRGPAWSIATGRQVQLRLPPGYDFPGRADTFSLFEWLDDDTVALLAGGGGWDGGRSAGDILTCRLSDGRCRLAVRGPAERTVRVVPNLDLPG</sequence>
<evidence type="ECO:0000256" key="1">
    <source>
        <dbReference type="SAM" id="MobiDB-lite"/>
    </source>
</evidence>
<reference evidence="3 4" key="1">
    <citation type="submission" date="2018-11" db="EMBL/GenBank/DDBJ databases">
        <authorList>
            <person name="Li F."/>
        </authorList>
    </citation>
    <scope>NUCLEOTIDE SEQUENCE [LARGE SCALE GENOMIC DNA]</scope>
    <source>
        <strain evidence="3 4">Gsoil 818</strain>
    </source>
</reference>
<keyword evidence="2" id="KW-1133">Transmembrane helix</keyword>
<protein>
    <submittedName>
        <fullName evidence="3">Uncharacterized protein</fullName>
    </submittedName>
</protein>
<keyword evidence="2" id="KW-0812">Transmembrane</keyword>
<evidence type="ECO:0000313" key="4">
    <source>
        <dbReference type="Proteomes" id="UP000279994"/>
    </source>
</evidence>
<dbReference type="EMBL" id="RJSF01000007">
    <property type="protein sequence ID" value="RNM16592.1"/>
    <property type="molecule type" value="Genomic_DNA"/>
</dbReference>
<dbReference type="RefSeq" id="WP_123221485.1">
    <property type="nucleotide sequence ID" value="NZ_RJSF01000007.1"/>
</dbReference>
<dbReference type="AlphaFoldDB" id="A0A3N0GWX8"/>
<feature type="compositionally biased region" description="Basic and acidic residues" evidence="1">
    <location>
        <begin position="62"/>
        <end position="72"/>
    </location>
</feature>
<feature type="transmembrane region" description="Helical" evidence="2">
    <location>
        <begin position="37"/>
        <end position="57"/>
    </location>
</feature>
<dbReference type="Proteomes" id="UP000279994">
    <property type="component" value="Unassembled WGS sequence"/>
</dbReference>
<organism evidence="3 4">
    <name type="scientific">Nocardioides pocheonensis</name>
    <dbReference type="NCBI Taxonomy" id="661485"/>
    <lineage>
        <taxon>Bacteria</taxon>
        <taxon>Bacillati</taxon>
        <taxon>Actinomycetota</taxon>
        <taxon>Actinomycetes</taxon>
        <taxon>Propionibacteriales</taxon>
        <taxon>Nocardioidaceae</taxon>
        <taxon>Nocardioides</taxon>
    </lineage>
</organism>
<proteinExistence type="predicted"/>
<accession>A0A3N0GWX8</accession>
<evidence type="ECO:0000313" key="3">
    <source>
        <dbReference type="EMBL" id="RNM16592.1"/>
    </source>
</evidence>
<feature type="region of interest" description="Disordered" evidence="1">
    <location>
        <begin position="60"/>
        <end position="80"/>
    </location>
</feature>
<dbReference type="OrthoDB" id="3777979at2"/>
<evidence type="ECO:0000256" key="2">
    <source>
        <dbReference type="SAM" id="Phobius"/>
    </source>
</evidence>
<comment type="caution">
    <text evidence="3">The sequence shown here is derived from an EMBL/GenBank/DDBJ whole genome shotgun (WGS) entry which is preliminary data.</text>
</comment>
<gene>
    <name evidence="3" type="ORF">EFL26_03380</name>
</gene>
<keyword evidence="4" id="KW-1185">Reference proteome</keyword>
<keyword evidence="2" id="KW-0472">Membrane</keyword>
<name>A0A3N0GWX8_9ACTN</name>